<feature type="transmembrane region" description="Helical" evidence="3">
    <location>
        <begin position="287"/>
        <end position="306"/>
    </location>
</feature>
<evidence type="ECO:0000256" key="2">
    <source>
        <dbReference type="ARBA" id="ARBA00022475"/>
    </source>
</evidence>
<feature type="transmembrane region" description="Helical" evidence="3">
    <location>
        <begin position="192"/>
        <end position="211"/>
    </location>
</feature>
<reference evidence="4" key="1">
    <citation type="submission" date="2021-01" db="EMBL/GenBank/DDBJ databases">
        <authorList>
            <person name="Kaushik A."/>
        </authorList>
    </citation>
    <scope>NUCLEOTIDE SEQUENCE</scope>
    <source>
        <strain evidence="4">AG6-10EEA</strain>
    </source>
</reference>
<dbReference type="GO" id="GO:0005886">
    <property type="term" value="C:plasma membrane"/>
    <property type="evidence" value="ECO:0007669"/>
    <property type="project" value="UniProtKB-SubCell"/>
</dbReference>
<evidence type="ECO:0000256" key="3">
    <source>
        <dbReference type="SAM" id="Phobius"/>
    </source>
</evidence>
<evidence type="ECO:0000313" key="5">
    <source>
        <dbReference type="Proteomes" id="UP000663853"/>
    </source>
</evidence>
<dbReference type="InterPro" id="IPR011701">
    <property type="entry name" value="MFS"/>
</dbReference>
<organism evidence="4 5">
    <name type="scientific">Rhizoctonia solani</name>
    <dbReference type="NCBI Taxonomy" id="456999"/>
    <lineage>
        <taxon>Eukaryota</taxon>
        <taxon>Fungi</taxon>
        <taxon>Dikarya</taxon>
        <taxon>Basidiomycota</taxon>
        <taxon>Agaricomycotina</taxon>
        <taxon>Agaricomycetes</taxon>
        <taxon>Cantharellales</taxon>
        <taxon>Ceratobasidiaceae</taxon>
        <taxon>Rhizoctonia</taxon>
    </lineage>
</organism>
<dbReference type="SUPFAM" id="SSF103473">
    <property type="entry name" value="MFS general substrate transporter"/>
    <property type="match status" value="1"/>
</dbReference>
<feature type="transmembrane region" description="Helical" evidence="3">
    <location>
        <begin position="67"/>
        <end position="88"/>
    </location>
</feature>
<dbReference type="EMBL" id="CAJMXA010004264">
    <property type="protein sequence ID" value="CAE6538429.1"/>
    <property type="molecule type" value="Genomic_DNA"/>
</dbReference>
<feature type="transmembrane region" description="Helical" evidence="3">
    <location>
        <begin position="249"/>
        <end position="272"/>
    </location>
</feature>
<dbReference type="Pfam" id="PF07690">
    <property type="entry name" value="MFS_1"/>
    <property type="match status" value="1"/>
</dbReference>
<accession>A0A8H3DV87</accession>
<dbReference type="InterPro" id="IPR036259">
    <property type="entry name" value="MFS_trans_sf"/>
</dbReference>
<sequence length="478" mass="52259">MPGGAVLVPTDGRKLTLREKLPPKNVVYPFALVTSLFFLWGFAYGLLDVLNKHFQNILGITKLQSTGLQVAYFGLGYFFFSPIAGEILRRKSYKFTILMGLTLYSTGAVFFWPCAKFASEDNKKAVFAGFASLETSANSYISILPGTAPSGAAFRLQLSQAFNGVAAFSGPLIASKYFFSGENANNLTNVQWVYLAVALLGVSIALLFAFIDLPETSEAELEAAVQAAAEVAGVSSKTDEPIFKQYRVWFGWVAQFVYVGAQVTIASFFINYGADSVGWGDAKSSNFLSYSLIMFTCGRFLGAFVLTFLPGELLVGIWATLCMVFIICATFVHGKAGMACLMLTMFFEGPLFPCIFVMSTKNMGRHTRRASSLLISAISGGAVFPPIQGAIADKHGTRISFAICIPAFAYTAGFGYWLWVRHGAHFTLRHEKMVQAEATLVATGHKSFNLHSHEKDVFDRSPSSQIQDVREDELKDKA</sequence>
<dbReference type="InterPro" id="IPR050375">
    <property type="entry name" value="MFS_TsgA-like"/>
</dbReference>
<evidence type="ECO:0000313" key="4">
    <source>
        <dbReference type="EMBL" id="CAE6538429.1"/>
    </source>
</evidence>
<dbReference type="AlphaFoldDB" id="A0A8H3DV87"/>
<feature type="transmembrane region" description="Helical" evidence="3">
    <location>
        <begin position="95"/>
        <end position="113"/>
    </location>
</feature>
<feature type="transmembrane region" description="Helical" evidence="3">
    <location>
        <begin position="399"/>
        <end position="419"/>
    </location>
</feature>
<evidence type="ECO:0008006" key="6">
    <source>
        <dbReference type="Google" id="ProtNLM"/>
    </source>
</evidence>
<proteinExistence type="predicted"/>
<keyword evidence="3" id="KW-0472">Membrane</keyword>
<dbReference type="Proteomes" id="UP000663853">
    <property type="component" value="Unassembled WGS sequence"/>
</dbReference>
<feature type="transmembrane region" description="Helical" evidence="3">
    <location>
        <begin position="26"/>
        <end position="47"/>
    </location>
</feature>
<name>A0A8H3DV87_9AGAM</name>
<feature type="transmembrane region" description="Helical" evidence="3">
    <location>
        <begin position="313"/>
        <end position="332"/>
    </location>
</feature>
<feature type="transmembrane region" description="Helical" evidence="3">
    <location>
        <begin position="370"/>
        <end position="387"/>
    </location>
</feature>
<keyword evidence="3" id="KW-0812">Transmembrane</keyword>
<dbReference type="GO" id="GO:0022857">
    <property type="term" value="F:transmembrane transporter activity"/>
    <property type="evidence" value="ECO:0007669"/>
    <property type="project" value="InterPro"/>
</dbReference>
<comment type="caution">
    <text evidence="4">The sequence shown here is derived from an EMBL/GenBank/DDBJ whole genome shotgun (WGS) entry which is preliminary data.</text>
</comment>
<comment type="subcellular location">
    <subcellularLocation>
        <location evidence="1">Cell inner membrane</location>
        <topology evidence="1">Multi-pass membrane protein</topology>
    </subcellularLocation>
</comment>
<keyword evidence="2" id="KW-1003">Cell membrane</keyword>
<gene>
    <name evidence="4" type="ORF">RDB_LOCUS186606</name>
</gene>
<dbReference type="PANTHER" id="PTHR43702:SF3">
    <property type="entry name" value="PROTEIN TSGA"/>
    <property type="match status" value="1"/>
</dbReference>
<dbReference type="PANTHER" id="PTHR43702">
    <property type="entry name" value="L-FUCOSE-PROTON SYMPORTER"/>
    <property type="match status" value="1"/>
</dbReference>
<protein>
    <recommendedName>
        <fullName evidence="6">L-fucose-proton symporter</fullName>
    </recommendedName>
</protein>
<dbReference type="Gene3D" id="1.20.1250.20">
    <property type="entry name" value="MFS general substrate transporter like domains"/>
    <property type="match status" value="2"/>
</dbReference>
<evidence type="ECO:0000256" key="1">
    <source>
        <dbReference type="ARBA" id="ARBA00004429"/>
    </source>
</evidence>
<keyword evidence="3" id="KW-1133">Transmembrane helix</keyword>